<feature type="active site" description="Proton donor" evidence="1">
    <location>
        <position position="70"/>
    </location>
</feature>
<comment type="caution">
    <text evidence="3">The sequence shown here is derived from an EMBL/GenBank/DDBJ whole genome shotgun (WGS) entry which is preliminary data.</text>
</comment>
<dbReference type="Pfam" id="PF13277">
    <property type="entry name" value="YmdB"/>
    <property type="match status" value="1"/>
</dbReference>
<accession>A0A2M8LFV6</accession>
<reference evidence="3 4" key="1">
    <citation type="submission" date="2017-09" db="EMBL/GenBank/DDBJ databases">
        <title>Depth-based differentiation of microbial function through sediment-hosted aquifers and enrichment of novel symbionts in the deep terrestrial subsurface.</title>
        <authorList>
            <person name="Probst A.J."/>
            <person name="Ladd B."/>
            <person name="Jarett J.K."/>
            <person name="Geller-Mcgrath D.E."/>
            <person name="Sieber C.M."/>
            <person name="Emerson J.B."/>
            <person name="Anantharaman K."/>
            <person name="Thomas B.C."/>
            <person name="Malmstrom R."/>
            <person name="Stieglmeier M."/>
            <person name="Klingl A."/>
            <person name="Woyke T."/>
            <person name="Ryan C.M."/>
            <person name="Banfield J.F."/>
        </authorList>
    </citation>
    <scope>NUCLEOTIDE SEQUENCE [LARGE SCALE GENOMIC DNA]</scope>
    <source>
        <strain evidence="3">CG10_big_fil_rev_8_21_14_0_10_48_11</strain>
    </source>
</reference>
<dbReference type="Proteomes" id="UP000231152">
    <property type="component" value="Unassembled WGS sequence"/>
</dbReference>
<evidence type="ECO:0000313" key="3">
    <source>
        <dbReference type="EMBL" id="PJE76318.1"/>
    </source>
</evidence>
<feature type="binding site" evidence="2">
    <location>
        <position position="41"/>
    </location>
    <ligand>
        <name>Fe cation</name>
        <dbReference type="ChEBI" id="CHEBI:24875"/>
        <label>1</label>
    </ligand>
</feature>
<feature type="binding site" evidence="2">
    <location>
        <position position="69"/>
    </location>
    <ligand>
        <name>Fe cation</name>
        <dbReference type="ChEBI" id="CHEBI:24875"/>
        <label>2</label>
    </ligand>
</feature>
<dbReference type="PANTHER" id="PTHR36303">
    <property type="entry name" value="2',3'-CYCLIC-NUCLEOTIDE 2'-PHOSPHODIESTERASE"/>
    <property type="match status" value="1"/>
</dbReference>
<dbReference type="AlphaFoldDB" id="A0A2M8LFV6"/>
<feature type="binding site" evidence="2">
    <location>
        <position position="41"/>
    </location>
    <ligand>
        <name>Fe cation</name>
        <dbReference type="ChEBI" id="CHEBI:24875"/>
        <label>2</label>
    </ligand>
</feature>
<sequence length="266" mass="28741">MTLKLLFFGDIMGRIGRRGVAGVLAHWKDQHRPDLVIANVENLAHGKGVTKVTLEEIRAAGVTVYTSGNHIFKKPEVYEIIDDPAIALLRPANYPPGAHGRGTVVVDAGGKKVLVINLLGRVYMNEHTDCPFRTVDAILEEYKDVTRAATIVDIHAEATSEKVALGLYLDGRVSAVLGTHTHVPTADAEVLPRGTAYLTDVGMTGGKGTVLGVDKVNIIENFLTQEPRRHEIPESGTCVVNAVLVTIDAISGKATEIKQLREEVEV</sequence>
<dbReference type="GO" id="GO:0004113">
    <property type="term" value="F:2',3'-cyclic-nucleotide 3'-phosphodiesterase activity"/>
    <property type="evidence" value="ECO:0007669"/>
    <property type="project" value="TreeGrafter"/>
</dbReference>
<feature type="binding site" evidence="2">
    <location>
        <position position="10"/>
    </location>
    <ligand>
        <name>Fe cation</name>
        <dbReference type="ChEBI" id="CHEBI:24875"/>
        <label>1</label>
    </ligand>
</feature>
<evidence type="ECO:0000256" key="2">
    <source>
        <dbReference type="PIRSR" id="PIRSR004789-51"/>
    </source>
</evidence>
<dbReference type="InterPro" id="IPR029052">
    <property type="entry name" value="Metallo-depent_PP-like"/>
</dbReference>
<dbReference type="SUPFAM" id="SSF56300">
    <property type="entry name" value="Metallo-dependent phosphatases"/>
    <property type="match status" value="1"/>
</dbReference>
<dbReference type="GO" id="GO:0046872">
    <property type="term" value="F:metal ion binding"/>
    <property type="evidence" value="ECO:0007669"/>
    <property type="project" value="UniProtKB-KW"/>
</dbReference>
<dbReference type="EMBL" id="PFET01000001">
    <property type="protein sequence ID" value="PJE76318.1"/>
    <property type="molecule type" value="Genomic_DNA"/>
</dbReference>
<feature type="binding site" evidence="2">
    <location>
        <position position="180"/>
    </location>
    <ligand>
        <name>Fe cation</name>
        <dbReference type="ChEBI" id="CHEBI:24875"/>
        <label>2</label>
    </ligand>
</feature>
<organism evidence="3 4">
    <name type="scientific">Candidatus Uhrbacteria bacterium CG10_big_fil_rev_8_21_14_0_10_48_11</name>
    <dbReference type="NCBI Taxonomy" id="1975037"/>
    <lineage>
        <taxon>Bacteria</taxon>
        <taxon>Candidatus Uhriibacteriota</taxon>
    </lineage>
</organism>
<protein>
    <submittedName>
        <fullName evidence="3">Metallophosphoesterase</fullName>
    </submittedName>
</protein>
<evidence type="ECO:0000256" key="1">
    <source>
        <dbReference type="PIRSR" id="PIRSR004789-50"/>
    </source>
</evidence>
<gene>
    <name evidence="3" type="ORF">COV04_00385</name>
</gene>
<dbReference type="Gene3D" id="3.60.21.10">
    <property type="match status" value="1"/>
</dbReference>
<evidence type="ECO:0000313" key="4">
    <source>
        <dbReference type="Proteomes" id="UP000231152"/>
    </source>
</evidence>
<dbReference type="PANTHER" id="PTHR36303:SF1">
    <property type="entry name" value="2',3'-CYCLIC-NUCLEOTIDE 2'-PHOSPHODIESTERASE"/>
    <property type="match status" value="1"/>
</dbReference>
<feature type="binding site" evidence="2">
    <location>
        <position position="42"/>
    </location>
    <ligand>
        <name>Fe cation</name>
        <dbReference type="ChEBI" id="CHEBI:24875"/>
        <label>1</label>
    </ligand>
</feature>
<feature type="binding site" evidence="2">
    <location>
        <position position="182"/>
    </location>
    <ligand>
        <name>Fe cation</name>
        <dbReference type="ChEBI" id="CHEBI:24875"/>
        <label>1</label>
    </ligand>
</feature>
<proteinExistence type="predicted"/>
<dbReference type="InterPro" id="IPR005235">
    <property type="entry name" value="YmdB-like"/>
</dbReference>
<keyword evidence="2" id="KW-0479">Metal-binding</keyword>
<dbReference type="PIRSF" id="PIRSF004789">
    <property type="entry name" value="DR1281"/>
    <property type="match status" value="1"/>
</dbReference>
<feature type="binding site" evidence="2">
    <location>
        <position position="155"/>
    </location>
    <ligand>
        <name>Fe cation</name>
        <dbReference type="ChEBI" id="CHEBI:24875"/>
        <label>2</label>
    </ligand>
</feature>
<name>A0A2M8LFV6_9BACT</name>